<evidence type="ECO:0000256" key="10">
    <source>
        <dbReference type="ARBA" id="ARBA00023136"/>
    </source>
</evidence>
<feature type="non-terminal residue" evidence="14">
    <location>
        <position position="1"/>
    </location>
</feature>
<keyword evidence="5" id="KW-0138">CF(0)</keyword>
<dbReference type="GO" id="GO:0046961">
    <property type="term" value="F:proton-transporting ATPase activity, rotational mechanism"/>
    <property type="evidence" value="ECO:0007669"/>
    <property type="project" value="TreeGrafter"/>
</dbReference>
<evidence type="ECO:0000256" key="7">
    <source>
        <dbReference type="ARBA" id="ARBA00022781"/>
    </source>
</evidence>
<name>A0A381ZDX3_9ZZZZ</name>
<dbReference type="InterPro" id="IPR002146">
    <property type="entry name" value="ATP_synth_b/b'su_bac/chlpt"/>
</dbReference>
<feature type="transmembrane region" description="Helical" evidence="13">
    <location>
        <begin position="12"/>
        <end position="32"/>
    </location>
</feature>
<evidence type="ECO:0000256" key="3">
    <source>
        <dbReference type="ARBA" id="ARBA00005513"/>
    </source>
</evidence>
<proteinExistence type="inferred from homology"/>
<keyword evidence="9" id="KW-0406">Ion transport</keyword>
<gene>
    <name evidence="14" type="ORF">METZ01_LOCUS140005</name>
</gene>
<evidence type="ECO:0000256" key="2">
    <source>
        <dbReference type="ARBA" id="ARBA00004308"/>
    </source>
</evidence>
<accession>A0A381ZDX3</accession>
<keyword evidence="4" id="KW-0813">Transport</keyword>
<reference evidence="14" key="1">
    <citation type="submission" date="2018-05" db="EMBL/GenBank/DDBJ databases">
        <authorList>
            <person name="Lanie J.A."/>
            <person name="Ng W.-L."/>
            <person name="Kazmierczak K.M."/>
            <person name="Andrzejewski T.M."/>
            <person name="Davidsen T.M."/>
            <person name="Wayne K.J."/>
            <person name="Tettelin H."/>
            <person name="Glass J.I."/>
            <person name="Rusch D."/>
            <person name="Podicherti R."/>
            <person name="Tsui H.-C.T."/>
            <person name="Winkler M.E."/>
        </authorList>
    </citation>
    <scope>NUCLEOTIDE SEQUENCE</scope>
</reference>
<comment type="subcellular location">
    <subcellularLocation>
        <location evidence="2">Endomembrane system</location>
    </subcellularLocation>
    <subcellularLocation>
        <location evidence="1">Membrane</location>
        <topology evidence="1">Single-pass membrane protein</topology>
    </subcellularLocation>
</comment>
<dbReference type="GO" id="GO:0045259">
    <property type="term" value="C:proton-transporting ATP synthase complex"/>
    <property type="evidence" value="ECO:0007669"/>
    <property type="project" value="UniProtKB-KW"/>
</dbReference>
<evidence type="ECO:0000256" key="12">
    <source>
        <dbReference type="SAM" id="Coils"/>
    </source>
</evidence>
<evidence type="ECO:0000256" key="1">
    <source>
        <dbReference type="ARBA" id="ARBA00004167"/>
    </source>
</evidence>
<keyword evidence="10 13" id="KW-0472">Membrane</keyword>
<evidence type="ECO:0000256" key="5">
    <source>
        <dbReference type="ARBA" id="ARBA00022547"/>
    </source>
</evidence>
<comment type="similarity">
    <text evidence="3">Belongs to the ATPase B chain family.</text>
</comment>
<protein>
    <recommendedName>
        <fullName evidence="15">ATP synthase YMF19-like N-terminal domain-containing protein</fullName>
    </recommendedName>
</protein>
<sequence>VPQLDPEFFVSQLFWLVVTFSFLFLFLWKVSLPRIGSVLEKRENKINNDIETAKQLQIEAEKIQDQIEQKLHNSKEQNISLIKNSTVNLQNKASEELLKLDNELNKKIEKSAKVIENNKKESLKQIHEQIHEITKLTLSKLSSVQINDQEIKESVANARSGVKH</sequence>
<keyword evidence="6 13" id="KW-0812">Transmembrane</keyword>
<dbReference type="GO" id="GO:0012505">
    <property type="term" value="C:endomembrane system"/>
    <property type="evidence" value="ECO:0007669"/>
    <property type="project" value="UniProtKB-SubCell"/>
</dbReference>
<dbReference type="AlphaFoldDB" id="A0A381ZDX3"/>
<keyword evidence="12" id="KW-0175">Coiled coil</keyword>
<dbReference type="PANTHER" id="PTHR33445:SF1">
    <property type="entry name" value="ATP SYNTHASE SUBUNIT B"/>
    <property type="match status" value="1"/>
</dbReference>
<evidence type="ECO:0000256" key="11">
    <source>
        <dbReference type="ARBA" id="ARBA00025198"/>
    </source>
</evidence>
<dbReference type="HAMAP" id="MF_01398">
    <property type="entry name" value="ATP_synth_b_bprime"/>
    <property type="match status" value="1"/>
</dbReference>
<evidence type="ECO:0000256" key="13">
    <source>
        <dbReference type="SAM" id="Phobius"/>
    </source>
</evidence>
<evidence type="ECO:0000256" key="4">
    <source>
        <dbReference type="ARBA" id="ARBA00022448"/>
    </source>
</evidence>
<feature type="coiled-coil region" evidence="12">
    <location>
        <begin position="39"/>
        <end position="125"/>
    </location>
</feature>
<evidence type="ECO:0008006" key="15">
    <source>
        <dbReference type="Google" id="ProtNLM"/>
    </source>
</evidence>
<organism evidence="14">
    <name type="scientific">marine metagenome</name>
    <dbReference type="NCBI Taxonomy" id="408172"/>
    <lineage>
        <taxon>unclassified sequences</taxon>
        <taxon>metagenomes</taxon>
        <taxon>ecological metagenomes</taxon>
    </lineage>
</organism>
<evidence type="ECO:0000313" key="14">
    <source>
        <dbReference type="EMBL" id="SVA87151.1"/>
    </source>
</evidence>
<dbReference type="InterPro" id="IPR050059">
    <property type="entry name" value="ATP_synthase_B_chain"/>
</dbReference>
<evidence type="ECO:0000256" key="6">
    <source>
        <dbReference type="ARBA" id="ARBA00022692"/>
    </source>
</evidence>
<dbReference type="EMBL" id="UINC01020852">
    <property type="protein sequence ID" value="SVA87151.1"/>
    <property type="molecule type" value="Genomic_DNA"/>
</dbReference>
<keyword evidence="7" id="KW-0375">Hydrogen ion transport</keyword>
<dbReference type="CDD" id="cd06503">
    <property type="entry name" value="ATP-synt_Fo_b"/>
    <property type="match status" value="1"/>
</dbReference>
<dbReference type="PANTHER" id="PTHR33445">
    <property type="entry name" value="ATP SYNTHASE SUBUNIT B', CHLOROPLASTIC"/>
    <property type="match status" value="1"/>
</dbReference>
<comment type="function">
    <text evidence="11">F(1)F(0) ATP synthase produces ATP from ADP in the presence of a proton or sodium gradient. F-type ATPases consist of two structural domains, F(1) containing the extramembraneous catalytic core and F(0) containing the membrane proton channel, linked together by a central stalk and a peripheral stalk. During catalysis, ATP synthesis in the catalytic domain of F(1) is coupled via a rotary mechanism of the central stalk subunits to proton translocation.</text>
</comment>
<evidence type="ECO:0000256" key="8">
    <source>
        <dbReference type="ARBA" id="ARBA00022989"/>
    </source>
</evidence>
<dbReference type="Pfam" id="PF00430">
    <property type="entry name" value="ATP-synt_B"/>
    <property type="match status" value="1"/>
</dbReference>
<evidence type="ECO:0000256" key="9">
    <source>
        <dbReference type="ARBA" id="ARBA00023065"/>
    </source>
</evidence>
<keyword evidence="8 13" id="KW-1133">Transmembrane helix</keyword>
<dbReference type="GO" id="GO:0015986">
    <property type="term" value="P:proton motive force-driven ATP synthesis"/>
    <property type="evidence" value="ECO:0007669"/>
    <property type="project" value="InterPro"/>
</dbReference>